<evidence type="ECO:0000256" key="1">
    <source>
        <dbReference type="SAM" id="Phobius"/>
    </source>
</evidence>
<keyword evidence="1" id="KW-0812">Transmembrane</keyword>
<dbReference type="PANTHER" id="PTHR38442">
    <property type="entry name" value="INNER MEMBRANE PROTEIN-RELATED"/>
    <property type="match status" value="1"/>
</dbReference>
<name>A0A371XGR3_9HYPH</name>
<accession>A0A371XGR3</accession>
<reference evidence="3" key="1">
    <citation type="submission" date="2018-08" db="EMBL/GenBank/DDBJ databases">
        <authorList>
            <person name="Im W.T."/>
        </authorList>
    </citation>
    <scope>NUCLEOTIDE SEQUENCE [LARGE SCALE GENOMIC DNA]</scope>
    <source>
        <strain evidence="3">LA-28</strain>
    </source>
</reference>
<dbReference type="EMBL" id="QURN01000004">
    <property type="protein sequence ID" value="RFC68417.1"/>
    <property type="molecule type" value="Genomic_DNA"/>
</dbReference>
<evidence type="ECO:0000313" key="2">
    <source>
        <dbReference type="EMBL" id="RFC68417.1"/>
    </source>
</evidence>
<dbReference type="InterPro" id="IPR007383">
    <property type="entry name" value="DUF445"/>
</dbReference>
<dbReference type="GO" id="GO:0005886">
    <property type="term" value="C:plasma membrane"/>
    <property type="evidence" value="ECO:0007669"/>
    <property type="project" value="TreeGrafter"/>
</dbReference>
<feature type="transmembrane region" description="Helical" evidence="1">
    <location>
        <begin position="27"/>
        <end position="46"/>
    </location>
</feature>
<feature type="transmembrane region" description="Helical" evidence="1">
    <location>
        <begin position="52"/>
        <end position="78"/>
    </location>
</feature>
<dbReference type="Proteomes" id="UP000262379">
    <property type="component" value="Unassembled WGS sequence"/>
</dbReference>
<evidence type="ECO:0000313" key="3">
    <source>
        <dbReference type="Proteomes" id="UP000262379"/>
    </source>
</evidence>
<keyword evidence="1" id="KW-0472">Membrane</keyword>
<sequence>MKAEPVPDPLPASADSQKIAALRRTKFVATSALVLCVAVFAAAKLMQASYPWLGYVAAFAEAATIGGLADWYAVVALFKRPLGLPIPHTAIIPENRERIADNLGRFIETNFLSEGPVREKLNEVDFASLVADWLSDPQRSQGLSRFVARLVPKTLAAVDQSGLRGFVTQRVVEQVNRIEVAPLAADFLAAFTEDRKHQKIFDELTRAIERFLKDETALETLRDKIRAELPSVFNLFRADAYLLKRIVNSAGTLLEQARKDKNHPLRHEFDAFFSRFINKLRNSKDYARRAERMKQDLLARPQFRELADDMWGSFKHFIEQDSQAENSLTRKHLSGMFVEIGRHLAEDPAIRADMNRGFVVALASFVESQKSGVSAFIADQVKRWDLTQLTRVIEINIGRDLQYIRFNGMAIGGLAGLALYIFERTFLTN</sequence>
<dbReference type="Pfam" id="PF04286">
    <property type="entry name" value="DUF445"/>
    <property type="match status" value="1"/>
</dbReference>
<dbReference type="AlphaFoldDB" id="A0A371XGR3"/>
<dbReference type="PANTHER" id="PTHR38442:SF1">
    <property type="entry name" value="INNER MEMBRANE PROTEIN"/>
    <property type="match status" value="1"/>
</dbReference>
<proteinExistence type="predicted"/>
<protein>
    <submittedName>
        <fullName evidence="2">DUF445 family protein</fullName>
    </submittedName>
</protein>
<gene>
    <name evidence="2" type="ORF">DY251_05420</name>
</gene>
<organism evidence="2 3">
    <name type="scientific">Mesorhizobium denitrificans</name>
    <dbReference type="NCBI Taxonomy" id="2294114"/>
    <lineage>
        <taxon>Bacteria</taxon>
        <taxon>Pseudomonadati</taxon>
        <taxon>Pseudomonadota</taxon>
        <taxon>Alphaproteobacteria</taxon>
        <taxon>Hyphomicrobiales</taxon>
        <taxon>Phyllobacteriaceae</taxon>
        <taxon>Mesorhizobium</taxon>
    </lineage>
</organism>
<comment type="caution">
    <text evidence="2">The sequence shown here is derived from an EMBL/GenBank/DDBJ whole genome shotgun (WGS) entry which is preliminary data.</text>
</comment>
<keyword evidence="3" id="KW-1185">Reference proteome</keyword>
<keyword evidence="1" id="KW-1133">Transmembrane helix</keyword>